<sequence>MTARAGNWLRVIGVMMSERIVGFCRFSFWGRSDWGVYAGTKPGTAAEEKALQRSLATLYDEARLAFRFRSFERLTLASLAAQKNRDFLFVVLSSKAMPAVWRQRLRALCAGQPQIRLVFSEERDVGLALAPILDELTEGGRVRLVQFRLDDDDCIAADYIDRLAQAAHAMRDYRAFAFSLPRALMMTRYADDAPARYEYMRPFHAAGVALRAPMAGRSIFAFGHFALARRFPSLADPGPHGSLQLKFEGHDSRRVSPGTDNGVTPISSAEMDEVLARDFPFLKQSDLLDLSGAEARGA</sequence>
<feature type="compositionally biased region" description="Polar residues" evidence="1">
    <location>
        <begin position="258"/>
        <end position="267"/>
    </location>
</feature>
<name>A0ABV7R7N2_9RHOB</name>
<comment type="caution">
    <text evidence="2">The sequence shown here is derived from an EMBL/GenBank/DDBJ whole genome shotgun (WGS) entry which is preliminary data.</text>
</comment>
<reference evidence="3" key="1">
    <citation type="journal article" date="2019" name="Int. J. Syst. Evol. Microbiol.">
        <title>The Global Catalogue of Microorganisms (GCM) 10K type strain sequencing project: providing services to taxonomists for standard genome sequencing and annotation.</title>
        <authorList>
            <consortium name="The Broad Institute Genomics Platform"/>
            <consortium name="The Broad Institute Genome Sequencing Center for Infectious Disease"/>
            <person name="Wu L."/>
            <person name="Ma J."/>
        </authorList>
    </citation>
    <scope>NUCLEOTIDE SEQUENCE [LARGE SCALE GENOMIC DNA]</scope>
    <source>
        <strain evidence="3">KCTC 42899</strain>
    </source>
</reference>
<proteinExistence type="predicted"/>
<dbReference type="Pfam" id="PF11316">
    <property type="entry name" value="Rhamno_transf"/>
    <property type="match status" value="1"/>
</dbReference>
<dbReference type="Proteomes" id="UP001595721">
    <property type="component" value="Unassembled WGS sequence"/>
</dbReference>
<dbReference type="EMBL" id="JBHRXJ010000014">
    <property type="protein sequence ID" value="MFC3529737.1"/>
    <property type="molecule type" value="Genomic_DNA"/>
</dbReference>
<dbReference type="InterPro" id="IPR021466">
    <property type="entry name" value="Put_rhamnosyl_transferase"/>
</dbReference>
<organism evidence="2 3">
    <name type="scientific">Paracoccus mangrovi</name>
    <dbReference type="NCBI Taxonomy" id="1715645"/>
    <lineage>
        <taxon>Bacteria</taxon>
        <taxon>Pseudomonadati</taxon>
        <taxon>Pseudomonadota</taxon>
        <taxon>Alphaproteobacteria</taxon>
        <taxon>Rhodobacterales</taxon>
        <taxon>Paracoccaceae</taxon>
        <taxon>Paracoccus</taxon>
    </lineage>
</organism>
<feature type="region of interest" description="Disordered" evidence="1">
    <location>
        <begin position="248"/>
        <end position="267"/>
    </location>
</feature>
<evidence type="ECO:0000256" key="1">
    <source>
        <dbReference type="SAM" id="MobiDB-lite"/>
    </source>
</evidence>
<accession>A0ABV7R7N2</accession>
<evidence type="ECO:0000313" key="3">
    <source>
        <dbReference type="Proteomes" id="UP001595721"/>
    </source>
</evidence>
<evidence type="ECO:0000313" key="2">
    <source>
        <dbReference type="EMBL" id="MFC3529737.1"/>
    </source>
</evidence>
<gene>
    <name evidence="2" type="ORF">ACFOMH_16285</name>
</gene>
<protein>
    <submittedName>
        <fullName evidence="2">Glycosyltransferase</fullName>
    </submittedName>
</protein>
<keyword evidence="3" id="KW-1185">Reference proteome</keyword>